<sequence length="51" mass="5788">MSDVIQAGRDEARWPPVMAIMAVFALLEVLPHHVYAMPRWVSYAVLEHAVI</sequence>
<organism evidence="2 3">
    <name type="scientific">Rhizobium ruizarguesonis</name>
    <dbReference type="NCBI Taxonomy" id="2081791"/>
    <lineage>
        <taxon>Bacteria</taxon>
        <taxon>Pseudomonadati</taxon>
        <taxon>Pseudomonadota</taxon>
        <taxon>Alphaproteobacteria</taxon>
        <taxon>Hyphomicrobiales</taxon>
        <taxon>Rhizobiaceae</taxon>
        <taxon>Rhizobium/Agrobacterium group</taxon>
        <taxon>Rhizobium</taxon>
    </lineage>
</organism>
<evidence type="ECO:0000256" key="1">
    <source>
        <dbReference type="SAM" id="Phobius"/>
    </source>
</evidence>
<dbReference type="AlphaFoldDB" id="A0AAE4YU97"/>
<reference evidence="2 3" key="1">
    <citation type="submission" date="2019-12" db="EMBL/GenBank/DDBJ databases">
        <title>Rhizobium genotypes associated with high levels of biological nitrogen fixation by grain legumes in a temperate-maritime cropping system.</title>
        <authorList>
            <person name="Maluk M."/>
            <person name="Francesc Ferrando Molina F."/>
            <person name="Lopez Del Egido L."/>
            <person name="Lafos M."/>
            <person name="Langarica-Fuentes A."/>
            <person name="Gebre Yohannes G."/>
            <person name="Young M.W."/>
            <person name="Martin P."/>
            <person name="Gantlett R."/>
            <person name="Kenicer G."/>
            <person name="Hawes C."/>
            <person name="Begg G.S."/>
            <person name="Quilliam R.S."/>
            <person name="Squire G.R."/>
            <person name="Poole P.S."/>
            <person name="Young P.W."/>
            <person name="Iannetta P.M."/>
            <person name="James E.K."/>
        </authorList>
    </citation>
    <scope>NUCLEOTIDE SEQUENCE [LARGE SCALE GENOMIC DNA]</scope>
    <source>
        <strain evidence="2 3">JHI985</strain>
    </source>
</reference>
<keyword evidence="1" id="KW-0472">Membrane</keyword>
<gene>
    <name evidence="2" type="ORF">GR217_19430</name>
</gene>
<name>A0AAE4YU97_9HYPH</name>
<comment type="caution">
    <text evidence="2">The sequence shown here is derived from an EMBL/GenBank/DDBJ whole genome shotgun (WGS) entry which is preliminary data.</text>
</comment>
<proteinExistence type="predicted"/>
<evidence type="ECO:0000313" key="3">
    <source>
        <dbReference type="Proteomes" id="UP000661163"/>
    </source>
</evidence>
<dbReference type="Proteomes" id="UP000661163">
    <property type="component" value="Unassembled WGS sequence"/>
</dbReference>
<dbReference type="RefSeq" id="WP_164566331.1">
    <property type="nucleotide sequence ID" value="NZ_SILB01000001.1"/>
</dbReference>
<dbReference type="EMBL" id="WUFC01000016">
    <property type="protein sequence ID" value="NEI49867.1"/>
    <property type="molecule type" value="Genomic_DNA"/>
</dbReference>
<protein>
    <submittedName>
        <fullName evidence="2">Uncharacterized protein</fullName>
    </submittedName>
</protein>
<feature type="transmembrane region" description="Helical" evidence="1">
    <location>
        <begin position="12"/>
        <end position="30"/>
    </location>
</feature>
<keyword evidence="1" id="KW-1133">Transmembrane helix</keyword>
<keyword evidence="1" id="KW-0812">Transmembrane</keyword>
<accession>A0AAE4YU97</accession>
<evidence type="ECO:0000313" key="2">
    <source>
        <dbReference type="EMBL" id="NEI49867.1"/>
    </source>
</evidence>